<evidence type="ECO:0000256" key="1">
    <source>
        <dbReference type="ARBA" id="ARBA00004141"/>
    </source>
</evidence>
<name>A0A9P0Z241_CUSEU</name>
<dbReference type="InterPro" id="IPR044991">
    <property type="entry name" value="TET_plant"/>
</dbReference>
<comment type="subcellular location">
    <subcellularLocation>
        <location evidence="1">Membrane</location>
        <topology evidence="1">Multi-pass membrane protein</topology>
    </subcellularLocation>
</comment>
<sequence>MRRETKKNIAIGMSIATIFLAIPIIVVGAWAMTSTSCVKNKDDLLEWVVFCGIAMLVSGIIGCWGAGCDETKCNAGYTMVMCICLVLMFPLIIILSVRSRYSGTTEKAPGRGYVEYRFHSFDSWLRGRVSNEIKWDGITTCMGISDGPCGDLKRTSSFSSSQQLYATNLTPLQAGCCIPLQSCNFTFVSPTSWTATNNQTPALDVDCARWNNDQSKLCLDCNSCRAGVLIGIRNKLIIACIVLAVFYPLALSACITFICQVIKGRRPV</sequence>
<dbReference type="InterPro" id="IPR018499">
    <property type="entry name" value="Tetraspanin/Peripherin"/>
</dbReference>
<dbReference type="GO" id="GO:0009734">
    <property type="term" value="P:auxin-activated signaling pathway"/>
    <property type="evidence" value="ECO:0007669"/>
    <property type="project" value="InterPro"/>
</dbReference>
<comment type="caution">
    <text evidence="7">The sequence shown here is derived from an EMBL/GenBank/DDBJ whole genome shotgun (WGS) entry which is preliminary data.</text>
</comment>
<keyword evidence="5 6" id="KW-0472">Membrane</keyword>
<dbReference type="Proteomes" id="UP001152484">
    <property type="component" value="Unassembled WGS sequence"/>
</dbReference>
<evidence type="ECO:0000256" key="5">
    <source>
        <dbReference type="ARBA" id="ARBA00023136"/>
    </source>
</evidence>
<evidence type="ECO:0000256" key="4">
    <source>
        <dbReference type="ARBA" id="ARBA00022989"/>
    </source>
</evidence>
<accession>A0A9P0Z241</accession>
<dbReference type="GO" id="GO:0016020">
    <property type="term" value="C:membrane"/>
    <property type="evidence" value="ECO:0007669"/>
    <property type="project" value="UniProtKB-SubCell"/>
</dbReference>
<proteinExistence type="inferred from homology"/>
<reference evidence="7" key="1">
    <citation type="submission" date="2022-07" db="EMBL/GenBank/DDBJ databases">
        <authorList>
            <person name="Macas J."/>
            <person name="Novak P."/>
            <person name="Neumann P."/>
        </authorList>
    </citation>
    <scope>NUCLEOTIDE SEQUENCE</scope>
</reference>
<keyword evidence="4 6" id="KW-1133">Transmembrane helix</keyword>
<keyword evidence="3 6" id="KW-0812">Transmembrane</keyword>
<dbReference type="AlphaFoldDB" id="A0A9P0Z241"/>
<evidence type="ECO:0000256" key="2">
    <source>
        <dbReference type="ARBA" id="ARBA00006840"/>
    </source>
</evidence>
<keyword evidence="8" id="KW-1185">Reference proteome</keyword>
<feature type="transmembrane region" description="Helical" evidence="6">
    <location>
        <begin position="76"/>
        <end position="97"/>
    </location>
</feature>
<feature type="transmembrane region" description="Helical" evidence="6">
    <location>
        <begin position="44"/>
        <end position="64"/>
    </location>
</feature>
<organism evidence="7 8">
    <name type="scientific">Cuscuta europaea</name>
    <name type="common">European dodder</name>
    <dbReference type="NCBI Taxonomy" id="41803"/>
    <lineage>
        <taxon>Eukaryota</taxon>
        <taxon>Viridiplantae</taxon>
        <taxon>Streptophyta</taxon>
        <taxon>Embryophyta</taxon>
        <taxon>Tracheophyta</taxon>
        <taxon>Spermatophyta</taxon>
        <taxon>Magnoliopsida</taxon>
        <taxon>eudicotyledons</taxon>
        <taxon>Gunneridae</taxon>
        <taxon>Pentapetalae</taxon>
        <taxon>asterids</taxon>
        <taxon>lamiids</taxon>
        <taxon>Solanales</taxon>
        <taxon>Convolvulaceae</taxon>
        <taxon>Cuscuteae</taxon>
        <taxon>Cuscuta</taxon>
        <taxon>Cuscuta subgen. Cuscuta</taxon>
    </lineage>
</organism>
<dbReference type="PANTHER" id="PTHR32191">
    <property type="entry name" value="TETRASPANIN-8-RELATED"/>
    <property type="match status" value="1"/>
</dbReference>
<dbReference type="EMBL" id="CAMAPE010000019">
    <property type="protein sequence ID" value="CAH9086419.1"/>
    <property type="molecule type" value="Genomic_DNA"/>
</dbReference>
<protein>
    <submittedName>
        <fullName evidence="7">Uncharacterized protein</fullName>
    </submittedName>
</protein>
<evidence type="ECO:0000256" key="3">
    <source>
        <dbReference type="ARBA" id="ARBA00022692"/>
    </source>
</evidence>
<evidence type="ECO:0000313" key="8">
    <source>
        <dbReference type="Proteomes" id="UP001152484"/>
    </source>
</evidence>
<evidence type="ECO:0000256" key="6">
    <source>
        <dbReference type="SAM" id="Phobius"/>
    </source>
</evidence>
<feature type="transmembrane region" description="Helical" evidence="6">
    <location>
        <begin position="9"/>
        <end position="32"/>
    </location>
</feature>
<gene>
    <name evidence="7" type="ORF">CEURO_LOCUS9622</name>
</gene>
<evidence type="ECO:0000313" key="7">
    <source>
        <dbReference type="EMBL" id="CAH9086419.1"/>
    </source>
</evidence>
<comment type="similarity">
    <text evidence="2">Belongs to the tetraspanin (TM4SF) family.</text>
</comment>
<dbReference type="OrthoDB" id="664300at2759"/>
<feature type="transmembrane region" description="Helical" evidence="6">
    <location>
        <begin position="236"/>
        <end position="262"/>
    </location>
</feature>
<dbReference type="Pfam" id="PF00335">
    <property type="entry name" value="Tetraspanin"/>
    <property type="match status" value="1"/>
</dbReference>